<sequence>MDRCINCGIATNHCNNISRRRLNDETILSVIRQWLAHKSVNSSDYICNACWDLAQSPDVDVQRRLLGHRNVCIRCGRSLATRASHLLHTNSTRESRIYNVIQERIIPLTIETGSHVCHGCWVAADRAAVRMVSGPSTSSQQDRPQEDNPAPVSPNEVVRGKQPEPTIVLPEYMRASETESRCFIEGCRRTDRYRVPLSIRKMLLNQYKYYIPENNRLCDQHLVIEAWDFLESLRSNYIKSFTAKHIQDMLSLKEVG</sequence>
<reference evidence="2" key="1">
    <citation type="submission" date="2022-03" db="EMBL/GenBank/DDBJ databases">
        <authorList>
            <person name="Tunstrom K."/>
        </authorList>
    </citation>
    <scope>NUCLEOTIDE SEQUENCE</scope>
</reference>
<proteinExistence type="predicted"/>
<evidence type="ECO:0000256" key="1">
    <source>
        <dbReference type="SAM" id="MobiDB-lite"/>
    </source>
</evidence>
<keyword evidence="3" id="KW-1185">Reference proteome</keyword>
<feature type="region of interest" description="Disordered" evidence="1">
    <location>
        <begin position="132"/>
        <end position="163"/>
    </location>
</feature>
<evidence type="ECO:0000313" key="2">
    <source>
        <dbReference type="EMBL" id="CAH2087293.1"/>
    </source>
</evidence>
<comment type="caution">
    <text evidence="2">The sequence shown here is derived from an EMBL/GenBank/DDBJ whole genome shotgun (WGS) entry which is preliminary data.</text>
</comment>
<dbReference type="AlphaFoldDB" id="A0AAU9TKR5"/>
<evidence type="ECO:0000313" key="3">
    <source>
        <dbReference type="Proteomes" id="UP001153954"/>
    </source>
</evidence>
<dbReference type="EMBL" id="CAKOGL010000006">
    <property type="protein sequence ID" value="CAH2087293.1"/>
    <property type="molecule type" value="Genomic_DNA"/>
</dbReference>
<name>A0AAU9TKR5_EUPED</name>
<dbReference type="Proteomes" id="UP001153954">
    <property type="component" value="Unassembled WGS sequence"/>
</dbReference>
<accession>A0AAU9TKR5</accession>
<organism evidence="2 3">
    <name type="scientific">Euphydryas editha</name>
    <name type="common">Edith's checkerspot</name>
    <dbReference type="NCBI Taxonomy" id="104508"/>
    <lineage>
        <taxon>Eukaryota</taxon>
        <taxon>Metazoa</taxon>
        <taxon>Ecdysozoa</taxon>
        <taxon>Arthropoda</taxon>
        <taxon>Hexapoda</taxon>
        <taxon>Insecta</taxon>
        <taxon>Pterygota</taxon>
        <taxon>Neoptera</taxon>
        <taxon>Endopterygota</taxon>
        <taxon>Lepidoptera</taxon>
        <taxon>Glossata</taxon>
        <taxon>Ditrysia</taxon>
        <taxon>Papilionoidea</taxon>
        <taxon>Nymphalidae</taxon>
        <taxon>Nymphalinae</taxon>
        <taxon>Euphydryas</taxon>
    </lineage>
</organism>
<gene>
    <name evidence="2" type="ORF">EEDITHA_LOCUS3572</name>
</gene>
<protein>
    <submittedName>
        <fullName evidence="2">Uncharacterized protein</fullName>
    </submittedName>
</protein>